<evidence type="ECO:0000256" key="4">
    <source>
        <dbReference type="ARBA" id="ARBA00022475"/>
    </source>
</evidence>
<evidence type="ECO:0000256" key="7">
    <source>
        <dbReference type="ARBA" id="ARBA00023196"/>
    </source>
</evidence>
<comment type="caution">
    <text evidence="14">The sequence shown here is derived from an EMBL/GenBank/DDBJ whole genome shotgun (WGS) entry which is preliminary data.</text>
</comment>
<keyword evidence="6 9" id="KW-0472">Membrane</keyword>
<comment type="similarity">
    <text evidence="2 9 10">Belongs to the ATPase epsilon chain family.</text>
</comment>
<dbReference type="SUPFAM" id="SSF51344">
    <property type="entry name" value="Epsilon subunit of F1F0-ATP synthase N-terminal domain"/>
    <property type="match status" value="1"/>
</dbReference>
<evidence type="ECO:0000256" key="10">
    <source>
        <dbReference type="RuleBase" id="RU003656"/>
    </source>
</evidence>
<accession>A0A9D1ENC6</accession>
<evidence type="ECO:0000256" key="2">
    <source>
        <dbReference type="ARBA" id="ARBA00005712"/>
    </source>
</evidence>
<feature type="coiled-coil region" evidence="11">
    <location>
        <begin position="84"/>
        <end position="127"/>
    </location>
</feature>
<keyword evidence="3 9" id="KW-0813">Transport</keyword>
<dbReference type="InterPro" id="IPR020546">
    <property type="entry name" value="ATP_synth_F1_dsu/esu_N"/>
</dbReference>
<protein>
    <recommendedName>
        <fullName evidence="9">ATP synthase epsilon chain</fullName>
    </recommendedName>
    <alternativeName>
        <fullName evidence="9">ATP synthase F1 sector epsilon subunit</fullName>
    </alternativeName>
    <alternativeName>
        <fullName evidence="9">F-ATPase epsilon subunit</fullName>
    </alternativeName>
</protein>
<dbReference type="SUPFAM" id="SSF46604">
    <property type="entry name" value="Epsilon subunit of F1F0-ATP synthase C-terminal domain"/>
    <property type="match status" value="1"/>
</dbReference>
<comment type="function">
    <text evidence="9">Produces ATP from ADP in the presence of a proton gradient across the membrane.</text>
</comment>
<feature type="domain" description="ATP synthase epsilon subunit C-terminal" evidence="12">
    <location>
        <begin position="80"/>
        <end position="124"/>
    </location>
</feature>
<evidence type="ECO:0000256" key="1">
    <source>
        <dbReference type="ARBA" id="ARBA00004202"/>
    </source>
</evidence>
<dbReference type="PANTHER" id="PTHR13822:SF10">
    <property type="entry name" value="ATP SYNTHASE EPSILON CHAIN, CHLOROPLASTIC"/>
    <property type="match status" value="1"/>
</dbReference>
<dbReference type="AlphaFoldDB" id="A0A9D1ENC6"/>
<evidence type="ECO:0000256" key="9">
    <source>
        <dbReference type="HAMAP-Rule" id="MF_00530"/>
    </source>
</evidence>
<dbReference type="NCBIfam" id="TIGR01216">
    <property type="entry name" value="ATP_synt_epsi"/>
    <property type="match status" value="1"/>
</dbReference>
<keyword evidence="11" id="KW-0175">Coiled coil</keyword>
<evidence type="ECO:0000256" key="3">
    <source>
        <dbReference type="ARBA" id="ARBA00022448"/>
    </source>
</evidence>
<evidence type="ECO:0000256" key="8">
    <source>
        <dbReference type="ARBA" id="ARBA00023310"/>
    </source>
</evidence>
<keyword evidence="8 9" id="KW-0066">ATP synthesis</keyword>
<comment type="subcellular location">
    <subcellularLocation>
        <location evidence="1 9">Cell membrane</location>
        <topology evidence="1 9">Peripheral membrane protein</topology>
    </subcellularLocation>
</comment>
<feature type="domain" description="ATP synthase F1 complex delta/epsilon subunit N-terminal" evidence="13">
    <location>
        <begin position="2"/>
        <end position="70"/>
    </location>
</feature>
<comment type="subunit">
    <text evidence="9 10">F-type ATPases have 2 components, CF(1) - the catalytic core - and CF(0) - the membrane proton channel. CF(1) has five subunits: alpha(3), beta(3), gamma(1), delta(1), epsilon(1). CF(0) has three main subunits: a, b and c.</text>
</comment>
<evidence type="ECO:0000256" key="6">
    <source>
        <dbReference type="ARBA" id="ARBA00023136"/>
    </source>
</evidence>
<evidence type="ECO:0000313" key="15">
    <source>
        <dbReference type="Proteomes" id="UP000823982"/>
    </source>
</evidence>
<dbReference type="InterPro" id="IPR036771">
    <property type="entry name" value="ATPsynth_dsu/esu_N"/>
</dbReference>
<dbReference type="HAMAP" id="MF_00530">
    <property type="entry name" value="ATP_synth_epsil_bac"/>
    <property type="match status" value="1"/>
</dbReference>
<evidence type="ECO:0000256" key="5">
    <source>
        <dbReference type="ARBA" id="ARBA00023065"/>
    </source>
</evidence>
<keyword evidence="7 9" id="KW-0139">CF(1)</keyword>
<proteinExistence type="inferred from homology"/>
<dbReference type="GO" id="GO:0005886">
    <property type="term" value="C:plasma membrane"/>
    <property type="evidence" value="ECO:0007669"/>
    <property type="project" value="UniProtKB-SubCell"/>
</dbReference>
<dbReference type="GO" id="GO:0045259">
    <property type="term" value="C:proton-transporting ATP synthase complex"/>
    <property type="evidence" value="ECO:0007669"/>
    <property type="project" value="UniProtKB-KW"/>
</dbReference>
<evidence type="ECO:0000313" key="14">
    <source>
        <dbReference type="EMBL" id="HIS24606.1"/>
    </source>
</evidence>
<dbReference type="Pfam" id="PF02823">
    <property type="entry name" value="ATP-synt_DE_N"/>
    <property type="match status" value="1"/>
</dbReference>
<keyword evidence="9" id="KW-0375">Hydrogen ion transport</keyword>
<dbReference type="Pfam" id="PF00401">
    <property type="entry name" value="ATP-synt_DE"/>
    <property type="match status" value="1"/>
</dbReference>
<dbReference type="CDD" id="cd12152">
    <property type="entry name" value="F1-ATPase_delta"/>
    <property type="match status" value="1"/>
</dbReference>
<dbReference type="EMBL" id="DVIR01000039">
    <property type="protein sequence ID" value="HIS24606.1"/>
    <property type="molecule type" value="Genomic_DNA"/>
</dbReference>
<gene>
    <name evidence="9 14" type="primary">atpC</name>
    <name evidence="14" type="ORF">IAD01_04295</name>
</gene>
<dbReference type="InterPro" id="IPR001469">
    <property type="entry name" value="ATP_synth_F1_dsu/esu"/>
</dbReference>
<dbReference type="Proteomes" id="UP000823982">
    <property type="component" value="Unassembled WGS sequence"/>
</dbReference>
<evidence type="ECO:0000259" key="12">
    <source>
        <dbReference type="Pfam" id="PF00401"/>
    </source>
</evidence>
<dbReference type="PANTHER" id="PTHR13822">
    <property type="entry name" value="ATP SYNTHASE DELTA/EPSILON CHAIN"/>
    <property type="match status" value="1"/>
</dbReference>
<name>A0A9D1ENC6_9FIRM</name>
<dbReference type="GO" id="GO:0046933">
    <property type="term" value="F:proton-transporting ATP synthase activity, rotational mechanism"/>
    <property type="evidence" value="ECO:0007669"/>
    <property type="project" value="UniProtKB-UniRule"/>
</dbReference>
<dbReference type="InterPro" id="IPR020547">
    <property type="entry name" value="ATP_synth_F1_esu_C"/>
</dbReference>
<sequence>MTPDGVFYDGKAYELCLMTVDGELAVLAGHIPYLTAVGMGECRVYEAPDAPPRRAACCGGMLTVSKEQVVLAPVTFEWAEDIDLQRAELALKKAEKKIQSAETDDDKRLAQMKLKRAQVRIKAASNAKKA</sequence>
<keyword evidence="5 9" id="KW-0406">Ion transport</keyword>
<reference evidence="14" key="1">
    <citation type="submission" date="2020-10" db="EMBL/GenBank/DDBJ databases">
        <authorList>
            <person name="Gilroy R."/>
        </authorList>
    </citation>
    <scope>NUCLEOTIDE SEQUENCE</scope>
    <source>
        <strain evidence="14">CHK157-1446</strain>
    </source>
</reference>
<organism evidence="14 15">
    <name type="scientific">Candidatus Faeciplasma gallinarum</name>
    <dbReference type="NCBI Taxonomy" id="2840799"/>
    <lineage>
        <taxon>Bacteria</taxon>
        <taxon>Bacillati</taxon>
        <taxon>Bacillota</taxon>
        <taxon>Clostridia</taxon>
        <taxon>Eubacteriales</taxon>
        <taxon>Oscillospiraceae</taxon>
        <taxon>Oscillospiraceae incertae sedis</taxon>
        <taxon>Candidatus Faeciplasma</taxon>
    </lineage>
</organism>
<reference evidence="14" key="2">
    <citation type="journal article" date="2021" name="PeerJ">
        <title>Extensive microbial diversity within the chicken gut microbiome revealed by metagenomics and culture.</title>
        <authorList>
            <person name="Gilroy R."/>
            <person name="Ravi A."/>
            <person name="Getino M."/>
            <person name="Pursley I."/>
            <person name="Horton D.L."/>
            <person name="Alikhan N.F."/>
            <person name="Baker D."/>
            <person name="Gharbi K."/>
            <person name="Hall N."/>
            <person name="Watson M."/>
            <person name="Adriaenssens E.M."/>
            <person name="Foster-Nyarko E."/>
            <person name="Jarju S."/>
            <person name="Secka A."/>
            <person name="Antonio M."/>
            <person name="Oren A."/>
            <person name="Chaudhuri R.R."/>
            <person name="La Ragione R."/>
            <person name="Hildebrand F."/>
            <person name="Pallen M.J."/>
        </authorList>
    </citation>
    <scope>NUCLEOTIDE SEQUENCE</scope>
    <source>
        <strain evidence="14">CHK157-1446</strain>
    </source>
</reference>
<dbReference type="InterPro" id="IPR036794">
    <property type="entry name" value="ATP_F1_dsu/esu_C_sf"/>
</dbReference>
<keyword evidence="4 9" id="KW-1003">Cell membrane</keyword>
<dbReference type="GO" id="GO:0005524">
    <property type="term" value="F:ATP binding"/>
    <property type="evidence" value="ECO:0007669"/>
    <property type="project" value="UniProtKB-UniRule"/>
</dbReference>
<dbReference type="Gene3D" id="1.20.5.440">
    <property type="entry name" value="ATP synthase delta/epsilon subunit, C-terminal domain"/>
    <property type="match status" value="1"/>
</dbReference>
<evidence type="ECO:0000259" key="13">
    <source>
        <dbReference type="Pfam" id="PF02823"/>
    </source>
</evidence>
<evidence type="ECO:0000256" key="11">
    <source>
        <dbReference type="SAM" id="Coils"/>
    </source>
</evidence>
<dbReference type="Gene3D" id="2.60.15.10">
    <property type="entry name" value="F0F1 ATP synthase delta/epsilon subunit, N-terminal"/>
    <property type="match status" value="1"/>
</dbReference>